<reference evidence="8" key="1">
    <citation type="submission" date="2015-08" db="EMBL/GenBank/DDBJ databases">
        <authorList>
            <person name="Varghese N."/>
        </authorList>
    </citation>
    <scope>NUCLEOTIDE SEQUENCE [LARGE SCALE GENOMIC DNA]</scope>
    <source>
        <strain evidence="8">DSM 23407</strain>
    </source>
</reference>
<gene>
    <name evidence="7" type="ORF">Ga0061067_10217</name>
</gene>
<protein>
    <recommendedName>
        <fullName evidence="6">SURF1-like protein</fullName>
    </recommendedName>
</protein>
<dbReference type="PANTHER" id="PTHR23427">
    <property type="entry name" value="SURFEIT LOCUS PROTEIN"/>
    <property type="match status" value="1"/>
</dbReference>
<comment type="similarity">
    <text evidence="2 6">Belongs to the SURF1 family.</text>
</comment>
<dbReference type="InterPro" id="IPR002994">
    <property type="entry name" value="Surf1/Shy1"/>
</dbReference>
<dbReference type="EMBL" id="CYHE01000002">
    <property type="protein sequence ID" value="CUA92600.1"/>
    <property type="molecule type" value="Genomic_DNA"/>
</dbReference>
<organism evidence="7 8">
    <name type="scientific">Pannonibacter indicus</name>
    <dbReference type="NCBI Taxonomy" id="466044"/>
    <lineage>
        <taxon>Bacteria</taxon>
        <taxon>Pseudomonadati</taxon>
        <taxon>Pseudomonadota</taxon>
        <taxon>Alphaproteobacteria</taxon>
        <taxon>Hyphomicrobiales</taxon>
        <taxon>Stappiaceae</taxon>
        <taxon>Pannonibacter</taxon>
    </lineage>
</organism>
<keyword evidence="3 6" id="KW-0812">Transmembrane</keyword>
<dbReference type="GO" id="GO:0005886">
    <property type="term" value="C:plasma membrane"/>
    <property type="evidence" value="ECO:0007669"/>
    <property type="project" value="UniProtKB-SubCell"/>
</dbReference>
<dbReference type="PROSITE" id="PS50895">
    <property type="entry name" value="SURF1"/>
    <property type="match status" value="1"/>
</dbReference>
<sequence length="236" mass="25692">MSAGTRKWLLLGPGLLAVAILAGLGIWQVQRLGWKNALIARVEAGLAAQPVAAPGPADWPQITFDSAEYRRITARGHYLPEADLLVMAVTVRGPGFWVMSPFETQDGWRLFVNRGFVPQDRQNPEDRPRPEGEIEVSGLLRLSQPDGAFLRSNDPEGGRWFSRDTAAMAQSLGLGEAAPYFLDAGVTEGAADSLPIGGLTVVSFPNNHLQYALTWFALSGGLAFLLFWAFRRSGED</sequence>
<dbReference type="Pfam" id="PF02104">
    <property type="entry name" value="SURF1"/>
    <property type="match status" value="1"/>
</dbReference>
<dbReference type="CDD" id="cd06662">
    <property type="entry name" value="SURF1"/>
    <property type="match status" value="1"/>
</dbReference>
<keyword evidence="5 6" id="KW-0472">Membrane</keyword>
<evidence type="ECO:0000256" key="5">
    <source>
        <dbReference type="ARBA" id="ARBA00023136"/>
    </source>
</evidence>
<dbReference type="AlphaFoldDB" id="A0A0K6HNY2"/>
<comment type="caution">
    <text evidence="6">Lacks conserved residue(s) required for the propagation of feature annotation.</text>
</comment>
<evidence type="ECO:0000256" key="6">
    <source>
        <dbReference type="RuleBase" id="RU363076"/>
    </source>
</evidence>
<proteinExistence type="inferred from homology"/>
<feature type="transmembrane region" description="Helical" evidence="6">
    <location>
        <begin position="209"/>
        <end position="230"/>
    </location>
</feature>
<evidence type="ECO:0000313" key="7">
    <source>
        <dbReference type="EMBL" id="CUA92600.1"/>
    </source>
</evidence>
<dbReference type="InterPro" id="IPR045214">
    <property type="entry name" value="Surf1/Surf4"/>
</dbReference>
<dbReference type="Proteomes" id="UP000183900">
    <property type="component" value="Unassembled WGS sequence"/>
</dbReference>
<dbReference type="RefSeq" id="WP_055454353.1">
    <property type="nucleotide sequence ID" value="NZ_CYHE01000002.1"/>
</dbReference>
<accession>A0A0K6HNY2</accession>
<dbReference type="OrthoDB" id="6079986at2"/>
<name>A0A0K6HNY2_9HYPH</name>
<comment type="subcellular location">
    <subcellularLocation>
        <location evidence="6">Cell membrane</location>
        <topology evidence="6">Multi-pass membrane protein</topology>
    </subcellularLocation>
    <subcellularLocation>
        <location evidence="1">Membrane</location>
    </subcellularLocation>
</comment>
<keyword evidence="6" id="KW-1003">Cell membrane</keyword>
<dbReference type="PANTHER" id="PTHR23427:SF2">
    <property type="entry name" value="SURFEIT LOCUS PROTEIN 1"/>
    <property type="match status" value="1"/>
</dbReference>
<evidence type="ECO:0000256" key="1">
    <source>
        <dbReference type="ARBA" id="ARBA00004370"/>
    </source>
</evidence>
<evidence type="ECO:0000256" key="3">
    <source>
        <dbReference type="ARBA" id="ARBA00022692"/>
    </source>
</evidence>
<evidence type="ECO:0000256" key="4">
    <source>
        <dbReference type="ARBA" id="ARBA00022989"/>
    </source>
</evidence>
<keyword evidence="8" id="KW-1185">Reference proteome</keyword>
<evidence type="ECO:0000313" key="8">
    <source>
        <dbReference type="Proteomes" id="UP000183900"/>
    </source>
</evidence>
<evidence type="ECO:0000256" key="2">
    <source>
        <dbReference type="ARBA" id="ARBA00007165"/>
    </source>
</evidence>
<keyword evidence="4 6" id="KW-1133">Transmembrane helix</keyword>